<reference evidence="3 4" key="1">
    <citation type="journal article" date="2013" name="Curr. Biol.">
        <title>The Genome of the Foraminiferan Reticulomyxa filosa.</title>
        <authorList>
            <person name="Glockner G."/>
            <person name="Hulsmann N."/>
            <person name="Schleicher M."/>
            <person name="Noegel A.A."/>
            <person name="Eichinger L."/>
            <person name="Gallinger C."/>
            <person name="Pawlowski J."/>
            <person name="Sierra R."/>
            <person name="Euteneuer U."/>
            <person name="Pillet L."/>
            <person name="Moustafa A."/>
            <person name="Platzer M."/>
            <person name="Groth M."/>
            <person name="Szafranski K."/>
            <person name="Schliwa M."/>
        </authorList>
    </citation>
    <scope>NUCLEOTIDE SEQUENCE [LARGE SCALE GENOMIC DNA]</scope>
</reference>
<dbReference type="AlphaFoldDB" id="X6PA03"/>
<dbReference type="Proteomes" id="UP000023152">
    <property type="component" value="Unassembled WGS sequence"/>
</dbReference>
<evidence type="ECO:0000256" key="2">
    <source>
        <dbReference type="SAM" id="MobiDB-lite"/>
    </source>
</evidence>
<comment type="caution">
    <text evidence="3">The sequence shown here is derived from an EMBL/GenBank/DDBJ whole genome shotgun (WGS) entry which is preliminary data.</text>
</comment>
<keyword evidence="1" id="KW-0175">Coiled coil</keyword>
<accession>X6PA03</accession>
<evidence type="ECO:0000313" key="4">
    <source>
        <dbReference type="Proteomes" id="UP000023152"/>
    </source>
</evidence>
<feature type="compositionally biased region" description="Polar residues" evidence="2">
    <location>
        <begin position="268"/>
        <end position="284"/>
    </location>
</feature>
<feature type="region of interest" description="Disordered" evidence="2">
    <location>
        <begin position="268"/>
        <end position="296"/>
    </location>
</feature>
<name>X6PA03_RETFI</name>
<keyword evidence="4" id="KW-1185">Reference proteome</keyword>
<protein>
    <submittedName>
        <fullName evidence="3">Uncharacterized protein</fullName>
    </submittedName>
</protein>
<evidence type="ECO:0000256" key="1">
    <source>
        <dbReference type="SAM" id="Coils"/>
    </source>
</evidence>
<gene>
    <name evidence="3" type="ORF">RFI_02619</name>
</gene>
<sequence length="309" mass="35019">MRNEMESHLIQVDQELNEAKALIANLMETSRVQNGTTAKLNRENTKLSIELQAHVQTIETLRNNNKRLEGELSSLQRLNHSYMNDLITSQRQIDELHAQLAGYSSITDLYRFFFFHNEQIKYCRPSSPPASRGRSDTAYTIDKQIQPLQMETQNQTQKSVVTFAMGKSVKNGIAGHENNFEDMIPTRRQARSVISDSGGASDVDLHDENWTFSNSNIPSTVTGVAATDSMMSLIRPINASGMSNRERLNQMYHQLRKQKTANFLRLHNTQSPPSHLLDRQSSTGMEGGRHKLLPRGKSTKGIVNQYLFI</sequence>
<organism evidence="3 4">
    <name type="scientific">Reticulomyxa filosa</name>
    <dbReference type="NCBI Taxonomy" id="46433"/>
    <lineage>
        <taxon>Eukaryota</taxon>
        <taxon>Sar</taxon>
        <taxon>Rhizaria</taxon>
        <taxon>Retaria</taxon>
        <taxon>Foraminifera</taxon>
        <taxon>Monothalamids</taxon>
        <taxon>Reticulomyxidae</taxon>
        <taxon>Reticulomyxa</taxon>
    </lineage>
</organism>
<evidence type="ECO:0000313" key="3">
    <source>
        <dbReference type="EMBL" id="ETO34477.1"/>
    </source>
</evidence>
<dbReference type="EMBL" id="ASPP01002526">
    <property type="protein sequence ID" value="ETO34477.1"/>
    <property type="molecule type" value="Genomic_DNA"/>
</dbReference>
<feature type="coiled-coil region" evidence="1">
    <location>
        <begin position="2"/>
        <end position="85"/>
    </location>
</feature>
<proteinExistence type="predicted"/>